<dbReference type="GeneID" id="68862057"/>
<dbReference type="Pfam" id="PF09853">
    <property type="entry name" value="DUF2080"/>
    <property type="match status" value="1"/>
</dbReference>
<dbReference type="EMBL" id="CP031306">
    <property type="protein sequence ID" value="QCC56327.1"/>
    <property type="molecule type" value="Genomic_DNA"/>
</dbReference>
<dbReference type="InterPro" id="IPR019205">
    <property type="entry name" value="DUF2080_transposon-encoded"/>
</dbReference>
<dbReference type="NCBIfam" id="NF033496">
    <property type="entry name" value="DUF2080_fam_acc"/>
    <property type="match status" value="1"/>
</dbReference>
<dbReference type="Proteomes" id="UP000296822">
    <property type="component" value="Plasmid unnamed1"/>
</dbReference>
<organism evidence="1 3">
    <name type="scientific">Natronorubrum bangense</name>
    <dbReference type="NCBI Taxonomy" id="61858"/>
    <lineage>
        <taxon>Archaea</taxon>
        <taxon>Methanobacteriati</taxon>
        <taxon>Methanobacteriota</taxon>
        <taxon>Stenosarchaea group</taxon>
        <taxon>Halobacteria</taxon>
        <taxon>Halobacteriales</taxon>
        <taxon>Natrialbaceae</taxon>
        <taxon>Natronorubrum</taxon>
    </lineage>
</organism>
<accession>A0A4D6HM25</accession>
<evidence type="ECO:0000313" key="1">
    <source>
        <dbReference type="EMBL" id="QCC54963.1"/>
    </source>
</evidence>
<proteinExistence type="predicted"/>
<sequence>MAEFTFQGEEAITKDVTKTGTGAHVFVPKEWLGEEVAVIRLSQDD</sequence>
<evidence type="ECO:0000313" key="3">
    <source>
        <dbReference type="Proteomes" id="UP000296822"/>
    </source>
</evidence>
<dbReference type="AlphaFoldDB" id="A0A4D6HM25"/>
<gene>
    <name evidence="1" type="ORF">DV706_11095</name>
    <name evidence="2" type="ORF">DV706_17430</name>
</gene>
<dbReference type="KEGG" id="nbg:DV706_11095"/>
<dbReference type="RefSeq" id="WP_006065802.1">
    <property type="nucleotide sequence ID" value="NZ_CP031305.1"/>
</dbReference>
<reference evidence="1 3" key="1">
    <citation type="journal article" date="2019" name="Nat. Commun.">
        <title>A new type of DNA phosphorothioation-based antiviral system in archaea.</title>
        <authorList>
            <person name="Xiong L."/>
            <person name="Liu S."/>
            <person name="Chen S."/>
            <person name="Xiao Y."/>
            <person name="Zhu B."/>
            <person name="Gao Y."/>
            <person name="Zhang Y."/>
            <person name="Chen B."/>
            <person name="Luo J."/>
            <person name="Deng Z."/>
            <person name="Chen X."/>
            <person name="Wang L."/>
            <person name="Chen S."/>
        </authorList>
    </citation>
    <scope>NUCLEOTIDE SEQUENCE [LARGE SCALE GENOMIC DNA]</scope>
    <source>
        <strain evidence="1 3">JCM 10635</strain>
        <plasmid evidence="2 3">unnamed1</plasmid>
    </source>
</reference>
<name>A0A4D6HM25_9EURY</name>
<evidence type="ECO:0000313" key="2">
    <source>
        <dbReference type="EMBL" id="QCC56327.1"/>
    </source>
</evidence>
<geneLocation type="plasmid" evidence="2">
    <name>unnamed1</name>
</geneLocation>
<dbReference type="Proteomes" id="UP000296822">
    <property type="component" value="Chromosome"/>
</dbReference>
<protein>
    <submittedName>
        <fullName evidence="1">DUF2080 family transposase-associated protein</fullName>
    </submittedName>
</protein>
<keyword evidence="2" id="KW-0614">Plasmid</keyword>
<dbReference type="KEGG" id="nbg:DV706_17430"/>
<dbReference type="EMBL" id="CP031305">
    <property type="protein sequence ID" value="QCC54963.1"/>
    <property type="molecule type" value="Genomic_DNA"/>
</dbReference>